<dbReference type="AlphaFoldDB" id="A0A1M4TYR6"/>
<reference evidence="3 4" key="1">
    <citation type="submission" date="2016-11" db="EMBL/GenBank/DDBJ databases">
        <authorList>
            <person name="Jaros S."/>
            <person name="Januszkiewicz K."/>
            <person name="Wedrychowicz H."/>
        </authorList>
    </citation>
    <scope>NUCLEOTIDE SEQUENCE [LARGE SCALE GENOMIC DNA]</scope>
    <source>
        <strain evidence="3 4">DSM 44666</strain>
    </source>
</reference>
<dbReference type="SUPFAM" id="SSF53474">
    <property type="entry name" value="alpha/beta-Hydrolases"/>
    <property type="match status" value="1"/>
</dbReference>
<dbReference type="PANTHER" id="PTHR21661:SF35">
    <property type="entry name" value="EPOXIDE HYDROLASE"/>
    <property type="match status" value="1"/>
</dbReference>
<evidence type="ECO:0000256" key="1">
    <source>
        <dbReference type="ARBA" id="ARBA00010088"/>
    </source>
</evidence>
<accession>A0A1M4TYR6</accession>
<name>A0A1M4TYR6_9BACL</name>
<dbReference type="GO" id="GO:0004301">
    <property type="term" value="F:epoxide hydrolase activity"/>
    <property type="evidence" value="ECO:0007669"/>
    <property type="project" value="TreeGrafter"/>
</dbReference>
<dbReference type="STRING" id="112248.SAMN05444392_101710"/>
<dbReference type="PANTHER" id="PTHR21661">
    <property type="entry name" value="EPOXIDE HYDROLASE 1-RELATED"/>
    <property type="match status" value="1"/>
</dbReference>
<dbReference type="EMBL" id="FQVL01000001">
    <property type="protein sequence ID" value="SHE49487.1"/>
    <property type="molecule type" value="Genomic_DNA"/>
</dbReference>
<evidence type="ECO:0000313" key="3">
    <source>
        <dbReference type="EMBL" id="SHE49487.1"/>
    </source>
</evidence>
<dbReference type="Proteomes" id="UP000184476">
    <property type="component" value="Unassembled WGS sequence"/>
</dbReference>
<proteinExistence type="inferred from homology"/>
<keyword evidence="4" id="KW-1185">Reference proteome</keyword>
<gene>
    <name evidence="3" type="ORF">SAMN05444392_101710</name>
</gene>
<dbReference type="GO" id="GO:0097176">
    <property type="term" value="P:epoxide metabolic process"/>
    <property type="evidence" value="ECO:0007669"/>
    <property type="project" value="TreeGrafter"/>
</dbReference>
<protein>
    <submittedName>
        <fullName evidence="3">Pimeloyl-ACP methyl ester carboxylesterase</fullName>
    </submittedName>
</protein>
<organism evidence="3 4">
    <name type="scientific">Seinonella peptonophila</name>
    <dbReference type="NCBI Taxonomy" id="112248"/>
    <lineage>
        <taxon>Bacteria</taxon>
        <taxon>Bacillati</taxon>
        <taxon>Bacillota</taxon>
        <taxon>Bacilli</taxon>
        <taxon>Bacillales</taxon>
        <taxon>Thermoactinomycetaceae</taxon>
        <taxon>Seinonella</taxon>
    </lineage>
</organism>
<dbReference type="InterPro" id="IPR029058">
    <property type="entry name" value="AB_hydrolase_fold"/>
</dbReference>
<keyword evidence="2" id="KW-0378">Hydrolase</keyword>
<comment type="similarity">
    <text evidence="1">Belongs to the peptidase S33 family.</text>
</comment>
<evidence type="ECO:0000313" key="4">
    <source>
        <dbReference type="Proteomes" id="UP000184476"/>
    </source>
</evidence>
<dbReference type="Gene3D" id="3.40.50.1820">
    <property type="entry name" value="alpha/beta hydrolase"/>
    <property type="match status" value="1"/>
</dbReference>
<sequence>MHQLGYQQFAVHGGDIGAHISLELGVTQPKSLLGIHVLQVFAFPNSPEEMEKLSEEEMKRLHHMFDFQKRAGYLAIQSTRPLTLAYSLTDSPIGQLSWSADFYAVFGDTIDEVDKDFLLTNVMIYWITQTANSSSCLYFEDEQSGVTREKKLNTVPTGVAVFPNDFQSFRRFAERENHIVHWSEFDQGGHFAAIEEPESLVGDIRTFFKEIRNTR</sequence>
<evidence type="ECO:0000256" key="2">
    <source>
        <dbReference type="ARBA" id="ARBA00022801"/>
    </source>
</evidence>